<accession>A0A381P475</accession>
<evidence type="ECO:0000256" key="1">
    <source>
        <dbReference type="ARBA" id="ARBA00004496"/>
    </source>
</evidence>
<evidence type="ECO:0000313" key="13">
    <source>
        <dbReference type="EMBL" id="SUZ61745.1"/>
    </source>
</evidence>
<dbReference type="EC" id="2.7.7.87" evidence="3"/>
<evidence type="ECO:0000256" key="8">
    <source>
        <dbReference type="ARBA" id="ARBA00022741"/>
    </source>
</evidence>
<keyword evidence="5" id="KW-0808">Transferase</keyword>
<gene>
    <name evidence="13" type="ORF">METZ01_LOCUS14599</name>
</gene>
<protein>
    <recommendedName>
        <fullName evidence="10">L-threonylcarbamoyladenylate synthase</fullName>
        <ecNumber evidence="3">2.7.7.87</ecNumber>
    </recommendedName>
    <alternativeName>
        <fullName evidence="10">L-threonylcarbamoyladenylate synthase</fullName>
    </alternativeName>
</protein>
<dbReference type="GO" id="GO:0005737">
    <property type="term" value="C:cytoplasm"/>
    <property type="evidence" value="ECO:0007669"/>
    <property type="project" value="UniProtKB-SubCell"/>
</dbReference>
<comment type="catalytic activity">
    <reaction evidence="11">
        <text>L-threonine + hydrogencarbonate + ATP = L-threonylcarbamoyladenylate + diphosphate + H2O</text>
        <dbReference type="Rhea" id="RHEA:36407"/>
        <dbReference type="ChEBI" id="CHEBI:15377"/>
        <dbReference type="ChEBI" id="CHEBI:17544"/>
        <dbReference type="ChEBI" id="CHEBI:30616"/>
        <dbReference type="ChEBI" id="CHEBI:33019"/>
        <dbReference type="ChEBI" id="CHEBI:57926"/>
        <dbReference type="ChEBI" id="CHEBI:73682"/>
        <dbReference type="EC" id="2.7.7.87"/>
    </reaction>
</comment>
<dbReference type="NCBIfam" id="TIGR00057">
    <property type="entry name" value="L-threonylcarbamoyladenylate synthase"/>
    <property type="match status" value="1"/>
</dbReference>
<evidence type="ECO:0000256" key="2">
    <source>
        <dbReference type="ARBA" id="ARBA00007663"/>
    </source>
</evidence>
<proteinExistence type="inferred from homology"/>
<dbReference type="GO" id="GO:0003725">
    <property type="term" value="F:double-stranded RNA binding"/>
    <property type="evidence" value="ECO:0007669"/>
    <property type="project" value="InterPro"/>
</dbReference>
<keyword evidence="4" id="KW-0963">Cytoplasm</keyword>
<dbReference type="AlphaFoldDB" id="A0A381P475"/>
<sequence>MGADPYNKDAVNKIYEIKNRDRNKPLLLLIDSVVKLDKLVEEPSEASTKLIDTFWPGPLTMLFKPKSSIPEYITDDLIGIRLPGNSITRKLLSALNHPLTAPSANLSGEDPTTSAEHVKDCLGNKVDLILDAGICKGGEPSTLVDTTKNPVRLIRAGAISFTSIQESLNETLETQELL</sequence>
<dbReference type="GO" id="GO:0006450">
    <property type="term" value="P:regulation of translational fidelity"/>
    <property type="evidence" value="ECO:0007669"/>
    <property type="project" value="TreeGrafter"/>
</dbReference>
<evidence type="ECO:0000256" key="4">
    <source>
        <dbReference type="ARBA" id="ARBA00022490"/>
    </source>
</evidence>
<name>A0A381P475_9ZZZZ</name>
<feature type="domain" description="YrdC-like" evidence="12">
    <location>
        <begin position="1"/>
        <end position="159"/>
    </location>
</feature>
<comment type="subcellular location">
    <subcellularLocation>
        <location evidence="1">Cytoplasm</location>
    </subcellularLocation>
</comment>
<dbReference type="EMBL" id="UINC01000823">
    <property type="protein sequence ID" value="SUZ61745.1"/>
    <property type="molecule type" value="Genomic_DNA"/>
</dbReference>
<dbReference type="InterPro" id="IPR017945">
    <property type="entry name" value="DHBP_synth_RibB-like_a/b_dom"/>
</dbReference>
<dbReference type="Pfam" id="PF01300">
    <property type="entry name" value="Sua5_yciO_yrdC"/>
    <property type="match status" value="1"/>
</dbReference>
<keyword evidence="6" id="KW-0819">tRNA processing</keyword>
<dbReference type="Gene3D" id="3.90.870.10">
    <property type="entry name" value="DHBP synthase"/>
    <property type="match status" value="1"/>
</dbReference>
<evidence type="ECO:0000256" key="10">
    <source>
        <dbReference type="ARBA" id="ARBA00029774"/>
    </source>
</evidence>
<dbReference type="InterPro" id="IPR050156">
    <property type="entry name" value="TC-AMP_synthase_SUA5"/>
</dbReference>
<dbReference type="PANTHER" id="PTHR17490:SF16">
    <property type="entry name" value="THREONYLCARBAMOYL-AMP SYNTHASE"/>
    <property type="match status" value="1"/>
</dbReference>
<keyword evidence="7" id="KW-0548">Nucleotidyltransferase</keyword>
<dbReference type="GO" id="GO:0008033">
    <property type="term" value="P:tRNA processing"/>
    <property type="evidence" value="ECO:0007669"/>
    <property type="project" value="UniProtKB-KW"/>
</dbReference>
<dbReference type="PROSITE" id="PS51163">
    <property type="entry name" value="YRDC"/>
    <property type="match status" value="1"/>
</dbReference>
<evidence type="ECO:0000256" key="5">
    <source>
        <dbReference type="ARBA" id="ARBA00022679"/>
    </source>
</evidence>
<keyword evidence="9" id="KW-0067">ATP-binding</keyword>
<evidence type="ECO:0000256" key="7">
    <source>
        <dbReference type="ARBA" id="ARBA00022695"/>
    </source>
</evidence>
<keyword evidence="8" id="KW-0547">Nucleotide-binding</keyword>
<dbReference type="GO" id="GO:0061710">
    <property type="term" value="F:L-threonylcarbamoyladenylate synthase"/>
    <property type="evidence" value="ECO:0007669"/>
    <property type="project" value="UniProtKB-EC"/>
</dbReference>
<evidence type="ECO:0000259" key="12">
    <source>
        <dbReference type="PROSITE" id="PS51163"/>
    </source>
</evidence>
<reference evidence="13" key="1">
    <citation type="submission" date="2018-05" db="EMBL/GenBank/DDBJ databases">
        <authorList>
            <person name="Lanie J.A."/>
            <person name="Ng W.-L."/>
            <person name="Kazmierczak K.M."/>
            <person name="Andrzejewski T.M."/>
            <person name="Davidsen T.M."/>
            <person name="Wayne K.J."/>
            <person name="Tettelin H."/>
            <person name="Glass J.I."/>
            <person name="Rusch D."/>
            <person name="Podicherti R."/>
            <person name="Tsui H.-C.T."/>
            <person name="Winkler M.E."/>
        </authorList>
    </citation>
    <scope>NUCLEOTIDE SEQUENCE</scope>
</reference>
<dbReference type="GO" id="GO:0005524">
    <property type="term" value="F:ATP binding"/>
    <property type="evidence" value="ECO:0007669"/>
    <property type="project" value="UniProtKB-KW"/>
</dbReference>
<evidence type="ECO:0000256" key="6">
    <source>
        <dbReference type="ARBA" id="ARBA00022694"/>
    </source>
</evidence>
<dbReference type="GO" id="GO:0000049">
    <property type="term" value="F:tRNA binding"/>
    <property type="evidence" value="ECO:0007669"/>
    <property type="project" value="TreeGrafter"/>
</dbReference>
<dbReference type="SUPFAM" id="SSF55821">
    <property type="entry name" value="YrdC/RibB"/>
    <property type="match status" value="1"/>
</dbReference>
<organism evidence="13">
    <name type="scientific">marine metagenome</name>
    <dbReference type="NCBI Taxonomy" id="408172"/>
    <lineage>
        <taxon>unclassified sequences</taxon>
        <taxon>metagenomes</taxon>
        <taxon>ecological metagenomes</taxon>
    </lineage>
</organism>
<comment type="similarity">
    <text evidence="2">Belongs to the SUA5 family.</text>
</comment>
<evidence type="ECO:0000256" key="9">
    <source>
        <dbReference type="ARBA" id="ARBA00022840"/>
    </source>
</evidence>
<dbReference type="InterPro" id="IPR006070">
    <property type="entry name" value="Sua5-like_dom"/>
</dbReference>
<dbReference type="PANTHER" id="PTHR17490">
    <property type="entry name" value="SUA5"/>
    <property type="match status" value="1"/>
</dbReference>
<evidence type="ECO:0000256" key="11">
    <source>
        <dbReference type="ARBA" id="ARBA00048366"/>
    </source>
</evidence>
<evidence type="ECO:0000256" key="3">
    <source>
        <dbReference type="ARBA" id="ARBA00012584"/>
    </source>
</evidence>